<sequence length="150" mass="16787">MNKKVMGAILGAIVVMTGLVMLTIGMTRQAESTSRAKPATNTTVAKHVVSPSKASSNATANQASMTDADVIGVWINHHNKDIHQKITFTADHRWKENQHHVTNIYSGTWKRIGHNQILLAPYNEKIHLYGNNYQTMNVLNYNHILNKQTN</sequence>
<evidence type="ECO:0000313" key="3">
    <source>
        <dbReference type="EMBL" id="HIW72555.1"/>
    </source>
</evidence>
<protein>
    <submittedName>
        <fullName evidence="3">Uncharacterized protein</fullName>
    </submittedName>
</protein>
<dbReference type="EMBL" id="DXGJ01000062">
    <property type="protein sequence ID" value="HIW72555.1"/>
    <property type="molecule type" value="Genomic_DNA"/>
</dbReference>
<organism evidence="3 4">
    <name type="scientific">Candidatus Levilactobacillus faecigallinarum</name>
    <dbReference type="NCBI Taxonomy" id="2838638"/>
    <lineage>
        <taxon>Bacteria</taxon>
        <taxon>Bacillati</taxon>
        <taxon>Bacillota</taxon>
        <taxon>Bacilli</taxon>
        <taxon>Lactobacillales</taxon>
        <taxon>Lactobacillaceae</taxon>
        <taxon>Levilactobacillus</taxon>
    </lineage>
</organism>
<reference evidence="3" key="2">
    <citation type="submission" date="2021-04" db="EMBL/GenBank/DDBJ databases">
        <authorList>
            <person name="Gilroy R."/>
        </authorList>
    </citation>
    <scope>NUCLEOTIDE SEQUENCE</scope>
    <source>
        <strain evidence="3">CHK173-259</strain>
    </source>
</reference>
<keyword evidence="2" id="KW-1133">Transmembrane helix</keyword>
<name>A0A9D1U684_9LACO</name>
<keyword evidence="2" id="KW-0472">Membrane</keyword>
<evidence type="ECO:0000313" key="4">
    <source>
        <dbReference type="Proteomes" id="UP000886822"/>
    </source>
</evidence>
<gene>
    <name evidence="3" type="ORF">H9875_08025</name>
</gene>
<feature type="transmembrane region" description="Helical" evidence="2">
    <location>
        <begin position="6"/>
        <end position="27"/>
    </location>
</feature>
<evidence type="ECO:0000256" key="1">
    <source>
        <dbReference type="SAM" id="MobiDB-lite"/>
    </source>
</evidence>
<dbReference type="AlphaFoldDB" id="A0A9D1U684"/>
<evidence type="ECO:0000256" key="2">
    <source>
        <dbReference type="SAM" id="Phobius"/>
    </source>
</evidence>
<keyword evidence="2" id="KW-0812">Transmembrane</keyword>
<feature type="compositionally biased region" description="Polar residues" evidence="1">
    <location>
        <begin position="52"/>
        <end position="61"/>
    </location>
</feature>
<feature type="compositionally biased region" description="Polar residues" evidence="1">
    <location>
        <begin position="30"/>
        <end position="44"/>
    </location>
</feature>
<accession>A0A9D1U684</accession>
<feature type="region of interest" description="Disordered" evidence="1">
    <location>
        <begin position="30"/>
        <end position="61"/>
    </location>
</feature>
<comment type="caution">
    <text evidence="3">The sequence shown here is derived from an EMBL/GenBank/DDBJ whole genome shotgun (WGS) entry which is preliminary data.</text>
</comment>
<proteinExistence type="predicted"/>
<reference evidence="3" key="1">
    <citation type="journal article" date="2021" name="PeerJ">
        <title>Extensive microbial diversity within the chicken gut microbiome revealed by metagenomics and culture.</title>
        <authorList>
            <person name="Gilroy R."/>
            <person name="Ravi A."/>
            <person name="Getino M."/>
            <person name="Pursley I."/>
            <person name="Horton D.L."/>
            <person name="Alikhan N.F."/>
            <person name="Baker D."/>
            <person name="Gharbi K."/>
            <person name="Hall N."/>
            <person name="Watson M."/>
            <person name="Adriaenssens E.M."/>
            <person name="Foster-Nyarko E."/>
            <person name="Jarju S."/>
            <person name="Secka A."/>
            <person name="Antonio M."/>
            <person name="Oren A."/>
            <person name="Chaudhuri R.R."/>
            <person name="La Ragione R."/>
            <person name="Hildebrand F."/>
            <person name="Pallen M.J."/>
        </authorList>
    </citation>
    <scope>NUCLEOTIDE SEQUENCE</scope>
    <source>
        <strain evidence="3">CHK173-259</strain>
    </source>
</reference>
<dbReference type="Proteomes" id="UP000886822">
    <property type="component" value="Unassembled WGS sequence"/>
</dbReference>